<gene>
    <name evidence="1" type="ORF">MEDL_47628</name>
</gene>
<evidence type="ECO:0000313" key="1">
    <source>
        <dbReference type="EMBL" id="CAG2235038.1"/>
    </source>
</evidence>
<reference evidence="1" key="1">
    <citation type="submission" date="2021-03" db="EMBL/GenBank/DDBJ databases">
        <authorList>
            <person name="Bekaert M."/>
        </authorList>
    </citation>
    <scope>NUCLEOTIDE SEQUENCE</scope>
</reference>
<organism evidence="1 2">
    <name type="scientific">Mytilus edulis</name>
    <name type="common">Blue mussel</name>
    <dbReference type="NCBI Taxonomy" id="6550"/>
    <lineage>
        <taxon>Eukaryota</taxon>
        <taxon>Metazoa</taxon>
        <taxon>Spiralia</taxon>
        <taxon>Lophotrochozoa</taxon>
        <taxon>Mollusca</taxon>
        <taxon>Bivalvia</taxon>
        <taxon>Autobranchia</taxon>
        <taxon>Pteriomorphia</taxon>
        <taxon>Mytilida</taxon>
        <taxon>Mytiloidea</taxon>
        <taxon>Mytilidae</taxon>
        <taxon>Mytilinae</taxon>
        <taxon>Mytilus</taxon>
    </lineage>
</organism>
<dbReference type="EMBL" id="CAJPWZ010002296">
    <property type="protein sequence ID" value="CAG2235038.1"/>
    <property type="molecule type" value="Genomic_DNA"/>
</dbReference>
<comment type="caution">
    <text evidence="1">The sequence shown here is derived from an EMBL/GenBank/DDBJ whole genome shotgun (WGS) entry which is preliminary data.</text>
</comment>
<dbReference type="AlphaFoldDB" id="A0A8S3TUN0"/>
<sequence>MEKVNVKTEEIKEIKEDVGDVKHRLDRIEFMFAMTLKRQGENPEEYVMAWDEERTTSNLADEMQAIKEAGELDGNVPATVNINITVNSALTTEEKNVIYTVFSDNDTLDGYDYDEKLQNERKLRLHVKPDQQIASTSASETLYSRNKVKSLTGVAVKREIQEVAIERISVHLENTKFNFEIKGLPHSLSNTMDKEPGMTIEESIDFSVMWTWHYTQEEHSWDVVSVVDTINSRKQYLRDWFGVEYAKIDISGRLALQTTTASHTFCSLSSLETAVKSFLGKFIEVCDFKNTLKKSK</sequence>
<name>A0A8S3TUN0_MYTED</name>
<protein>
    <submittedName>
        <fullName evidence="1">Uncharacterized protein</fullName>
    </submittedName>
</protein>
<keyword evidence="2" id="KW-1185">Reference proteome</keyword>
<proteinExistence type="predicted"/>
<accession>A0A8S3TUN0</accession>
<evidence type="ECO:0000313" key="2">
    <source>
        <dbReference type="Proteomes" id="UP000683360"/>
    </source>
</evidence>
<dbReference type="Proteomes" id="UP000683360">
    <property type="component" value="Unassembled WGS sequence"/>
</dbReference>